<evidence type="ECO:0000313" key="2">
    <source>
        <dbReference type="Proteomes" id="UP001218188"/>
    </source>
</evidence>
<dbReference type="AlphaFoldDB" id="A0AAD6RV49"/>
<evidence type="ECO:0000313" key="1">
    <source>
        <dbReference type="EMBL" id="KAJ7015748.1"/>
    </source>
</evidence>
<name>A0AAD6RV49_9AGAR</name>
<proteinExistence type="predicted"/>
<reference evidence="1" key="1">
    <citation type="submission" date="2023-03" db="EMBL/GenBank/DDBJ databases">
        <title>Massive genome expansion in bonnet fungi (Mycena s.s.) driven by repeated elements and novel gene families across ecological guilds.</title>
        <authorList>
            <consortium name="Lawrence Berkeley National Laboratory"/>
            <person name="Harder C.B."/>
            <person name="Miyauchi S."/>
            <person name="Viragh M."/>
            <person name="Kuo A."/>
            <person name="Thoen E."/>
            <person name="Andreopoulos B."/>
            <person name="Lu D."/>
            <person name="Skrede I."/>
            <person name="Drula E."/>
            <person name="Henrissat B."/>
            <person name="Morin E."/>
            <person name="Kohler A."/>
            <person name="Barry K."/>
            <person name="LaButti K."/>
            <person name="Morin E."/>
            <person name="Salamov A."/>
            <person name="Lipzen A."/>
            <person name="Mereny Z."/>
            <person name="Hegedus B."/>
            <person name="Baldrian P."/>
            <person name="Stursova M."/>
            <person name="Weitz H."/>
            <person name="Taylor A."/>
            <person name="Grigoriev I.V."/>
            <person name="Nagy L.G."/>
            <person name="Martin F."/>
            <person name="Kauserud H."/>
        </authorList>
    </citation>
    <scope>NUCLEOTIDE SEQUENCE</scope>
    <source>
        <strain evidence="1">CBHHK200</strain>
    </source>
</reference>
<comment type="caution">
    <text evidence="1">The sequence shown here is derived from an EMBL/GenBank/DDBJ whole genome shotgun (WGS) entry which is preliminary data.</text>
</comment>
<sequence>MSSTAISHFPAEVGLRIFNNILYTDGKFSFAAFLRARWLVCRSSSEWMRVVQTYPKFWTHISIDLEISSELVDIYVDRAGILPIKLCLAFHSIDDYFEAHRNVQTVRDLATERMVIIQPLMHRVDRLLLQIEDRQLYDCMQEVFRGMQAPLLRDLIIRFEHTSTRWDYGAVNGPGWSTGHLPVLERVHLHNTLFPFPFTSAQSGTLRELCIYEVPGERTIEFEDIRNIITGSPRLEKLALWGVSCSKV</sequence>
<accession>A0AAD6RV49</accession>
<feature type="non-terminal residue" evidence="1">
    <location>
        <position position="248"/>
    </location>
</feature>
<dbReference type="Proteomes" id="UP001218188">
    <property type="component" value="Unassembled WGS sequence"/>
</dbReference>
<keyword evidence="2" id="KW-1185">Reference proteome</keyword>
<organism evidence="1 2">
    <name type="scientific">Mycena alexandri</name>
    <dbReference type="NCBI Taxonomy" id="1745969"/>
    <lineage>
        <taxon>Eukaryota</taxon>
        <taxon>Fungi</taxon>
        <taxon>Dikarya</taxon>
        <taxon>Basidiomycota</taxon>
        <taxon>Agaricomycotina</taxon>
        <taxon>Agaricomycetes</taxon>
        <taxon>Agaricomycetidae</taxon>
        <taxon>Agaricales</taxon>
        <taxon>Marasmiineae</taxon>
        <taxon>Mycenaceae</taxon>
        <taxon>Mycena</taxon>
    </lineage>
</organism>
<protein>
    <recommendedName>
        <fullName evidence="3">F-box domain-containing protein</fullName>
    </recommendedName>
</protein>
<gene>
    <name evidence="1" type="ORF">C8F04DRAFT_730694</name>
</gene>
<evidence type="ECO:0008006" key="3">
    <source>
        <dbReference type="Google" id="ProtNLM"/>
    </source>
</evidence>
<dbReference type="EMBL" id="JARJCM010000907">
    <property type="protein sequence ID" value="KAJ7015748.1"/>
    <property type="molecule type" value="Genomic_DNA"/>
</dbReference>